<evidence type="ECO:0000256" key="3">
    <source>
        <dbReference type="ARBA" id="ARBA00022692"/>
    </source>
</evidence>
<accession>A0A8D1Y313</accession>
<dbReference type="Proteomes" id="UP000694725">
    <property type="component" value="Unplaced"/>
</dbReference>
<dbReference type="PANTHER" id="PTHR22730">
    <property type="entry name" value="PROMININ PROM PROTEIN"/>
    <property type="match status" value="1"/>
</dbReference>
<feature type="region of interest" description="Disordered" evidence="7">
    <location>
        <begin position="74"/>
        <end position="97"/>
    </location>
</feature>
<name>A0A8D1Y313_PIG</name>
<protein>
    <recommendedName>
        <fullName evidence="11">Prominin 1</fullName>
    </recommendedName>
</protein>
<evidence type="ECO:0000256" key="6">
    <source>
        <dbReference type="ARBA" id="ARBA00023180"/>
    </source>
</evidence>
<dbReference type="PANTHER" id="PTHR22730:SF3">
    <property type="entry name" value="PROMININ-1"/>
    <property type="match status" value="1"/>
</dbReference>
<evidence type="ECO:0000256" key="1">
    <source>
        <dbReference type="ARBA" id="ARBA00004475"/>
    </source>
</evidence>
<keyword evidence="3" id="KW-0812">Transmembrane</keyword>
<dbReference type="Pfam" id="PF05478">
    <property type="entry name" value="Prominin"/>
    <property type="match status" value="1"/>
</dbReference>
<evidence type="ECO:0000313" key="9">
    <source>
        <dbReference type="Ensembl" id="ENSSSCP00065015064.1"/>
    </source>
</evidence>
<dbReference type="AlphaFoldDB" id="A0A8D1Y313"/>
<reference evidence="9" key="1">
    <citation type="submission" date="2025-08" db="UniProtKB">
        <authorList>
            <consortium name="Ensembl"/>
        </authorList>
    </citation>
    <scope>IDENTIFICATION</scope>
</reference>
<evidence type="ECO:0000256" key="7">
    <source>
        <dbReference type="SAM" id="MobiDB-lite"/>
    </source>
</evidence>
<evidence type="ECO:0008006" key="11">
    <source>
        <dbReference type="Google" id="ProtNLM"/>
    </source>
</evidence>
<proteinExistence type="inferred from homology"/>
<evidence type="ECO:0000313" key="10">
    <source>
        <dbReference type="Proteomes" id="UP000694725"/>
    </source>
</evidence>
<sequence>MAPVLGFLLLLGLCGDTVSEGPLTSTDRSVGLKFEFPPVKYETEESYEAGPINILFQIVHVFLHLVQPNPFPEGKLIESHGSRKPSSTGCQEGDEKK</sequence>
<keyword evidence="8" id="KW-0732">Signal</keyword>
<keyword evidence="6" id="KW-0325">Glycoprotein</keyword>
<dbReference type="Ensembl" id="ENSSSCT00065035981.1">
    <property type="protein sequence ID" value="ENSSSCP00065015064.1"/>
    <property type="gene ID" value="ENSSSCG00065026756.1"/>
</dbReference>
<organism evidence="9 10">
    <name type="scientific">Sus scrofa</name>
    <name type="common">Pig</name>
    <dbReference type="NCBI Taxonomy" id="9823"/>
    <lineage>
        <taxon>Eukaryota</taxon>
        <taxon>Metazoa</taxon>
        <taxon>Chordata</taxon>
        <taxon>Craniata</taxon>
        <taxon>Vertebrata</taxon>
        <taxon>Euteleostomi</taxon>
        <taxon>Mammalia</taxon>
        <taxon>Eutheria</taxon>
        <taxon>Laurasiatheria</taxon>
        <taxon>Artiodactyla</taxon>
        <taxon>Suina</taxon>
        <taxon>Suidae</taxon>
        <taxon>Sus</taxon>
    </lineage>
</organism>
<evidence type="ECO:0000256" key="5">
    <source>
        <dbReference type="ARBA" id="ARBA00023136"/>
    </source>
</evidence>
<dbReference type="GO" id="GO:0031528">
    <property type="term" value="C:microvillus membrane"/>
    <property type="evidence" value="ECO:0007669"/>
    <property type="project" value="UniProtKB-SubCell"/>
</dbReference>
<keyword evidence="4" id="KW-1133">Transmembrane helix</keyword>
<evidence type="ECO:0000256" key="4">
    <source>
        <dbReference type="ARBA" id="ARBA00022989"/>
    </source>
</evidence>
<evidence type="ECO:0000256" key="8">
    <source>
        <dbReference type="SAM" id="SignalP"/>
    </source>
</evidence>
<comment type="subcellular location">
    <subcellularLocation>
        <location evidence="1">Cell projection</location>
        <location evidence="1">Microvillus membrane</location>
        <topology evidence="1">Multi-pass membrane protein</topology>
    </subcellularLocation>
</comment>
<keyword evidence="5" id="KW-0472">Membrane</keyword>
<evidence type="ECO:0000256" key="2">
    <source>
        <dbReference type="ARBA" id="ARBA00006058"/>
    </source>
</evidence>
<dbReference type="InterPro" id="IPR008795">
    <property type="entry name" value="Prominin"/>
</dbReference>
<comment type="similarity">
    <text evidence="2">Belongs to the prominin family.</text>
</comment>
<feature type="chain" id="PRO_5034903776" description="Prominin 1" evidence="8">
    <location>
        <begin position="20"/>
        <end position="97"/>
    </location>
</feature>
<feature type="signal peptide" evidence="8">
    <location>
        <begin position="1"/>
        <end position="19"/>
    </location>
</feature>